<keyword evidence="7" id="KW-0119">Carbohydrate metabolism</keyword>
<feature type="domain" description="Galactose-1-phosphate uridyl transferase C-terminal" evidence="10">
    <location>
        <begin position="187"/>
        <end position="293"/>
    </location>
</feature>
<evidence type="ECO:0000259" key="10">
    <source>
        <dbReference type="Pfam" id="PF02744"/>
    </source>
</evidence>
<dbReference type="Proteomes" id="UP000051220">
    <property type="component" value="Unassembled WGS sequence"/>
</dbReference>
<feature type="non-terminal residue" evidence="11">
    <location>
        <position position="304"/>
    </location>
</feature>
<dbReference type="PANTHER" id="PTHR42763">
    <property type="entry name" value="ADP-GLUCOSE PHOSPHORYLASE"/>
    <property type="match status" value="1"/>
</dbReference>
<dbReference type="InterPro" id="IPR001937">
    <property type="entry name" value="GalP_UDPtransf1"/>
</dbReference>
<name>A0A0R2X8L7_9BACT</name>
<dbReference type="InterPro" id="IPR036265">
    <property type="entry name" value="HIT-like_sf"/>
</dbReference>
<organism evidence="11 12">
    <name type="scientific">Verrucomicrobia subdivision 6 bacterium BACL9 MAG-120924-bin69</name>
    <dbReference type="NCBI Taxonomy" id="1655635"/>
    <lineage>
        <taxon>Bacteria</taxon>
        <taxon>Pseudomonadati</taxon>
        <taxon>Verrucomicrobiota</taxon>
        <taxon>Verrucomicrobiia</taxon>
        <taxon>Verrucomicrobiales</taxon>
        <taxon>Verrucomicrobia subdivision 6</taxon>
    </lineage>
</organism>
<keyword evidence="3 11" id="KW-0808">Transferase</keyword>
<comment type="cofactor">
    <cofactor evidence="1">
        <name>Zn(2+)</name>
        <dbReference type="ChEBI" id="CHEBI:29105"/>
    </cofactor>
</comment>
<dbReference type="GO" id="GO:0006012">
    <property type="term" value="P:galactose metabolic process"/>
    <property type="evidence" value="ECO:0007669"/>
    <property type="project" value="UniProtKB-UniPathway"/>
</dbReference>
<dbReference type="SUPFAM" id="SSF54197">
    <property type="entry name" value="HIT-like"/>
    <property type="match status" value="2"/>
</dbReference>
<feature type="active site" description="Tele-UMP-histidine intermediate" evidence="8">
    <location>
        <position position="166"/>
    </location>
</feature>
<dbReference type="GO" id="GO:0008108">
    <property type="term" value="F:UDP-glucose:hexose-1-phosphate uridylyltransferase activity"/>
    <property type="evidence" value="ECO:0007669"/>
    <property type="project" value="InterPro"/>
</dbReference>
<dbReference type="AlphaFoldDB" id="A0A0R2X8L7"/>
<keyword evidence="4 11" id="KW-0548">Nucleotidyltransferase</keyword>
<dbReference type="Pfam" id="PF02744">
    <property type="entry name" value="GalP_UDP_tr_C"/>
    <property type="match status" value="1"/>
</dbReference>
<dbReference type="PANTHER" id="PTHR42763:SF1">
    <property type="entry name" value="UDP-GLUCOSE--HEXOSE-1-PHOSPHATE URIDYLYLTRANSFERASE"/>
    <property type="match status" value="1"/>
</dbReference>
<reference evidence="11 12" key="1">
    <citation type="submission" date="2015-10" db="EMBL/GenBank/DDBJ databases">
        <title>Metagenome-Assembled Genomes uncover a global brackish microbiome.</title>
        <authorList>
            <person name="Hugerth L.W."/>
            <person name="Larsson J."/>
            <person name="Alneberg J."/>
            <person name="Lindh M.V."/>
            <person name="Legrand C."/>
            <person name="Pinhassi J."/>
            <person name="Andersson A.F."/>
        </authorList>
    </citation>
    <scope>NUCLEOTIDE SEQUENCE [LARGE SCALE GENOMIC DNA]</scope>
    <source>
        <strain evidence="11">BACL9 MAG-120924-bin69</strain>
    </source>
</reference>
<evidence type="ECO:0000256" key="2">
    <source>
        <dbReference type="ARBA" id="ARBA00010951"/>
    </source>
</evidence>
<dbReference type="PIRSF" id="PIRSF000808">
    <property type="entry name" value="GalT"/>
    <property type="match status" value="1"/>
</dbReference>
<evidence type="ECO:0000259" key="9">
    <source>
        <dbReference type="Pfam" id="PF01087"/>
    </source>
</evidence>
<evidence type="ECO:0000313" key="12">
    <source>
        <dbReference type="Proteomes" id="UP000051220"/>
    </source>
</evidence>
<protein>
    <submittedName>
        <fullName evidence="11">Galactose-1-phosphate uridylyltransferase</fullName>
    </submittedName>
</protein>
<evidence type="ECO:0000313" key="11">
    <source>
        <dbReference type="EMBL" id="KRP32405.1"/>
    </source>
</evidence>
<comment type="similarity">
    <text evidence="2">Belongs to the galactose-1-phosphate uridylyltransferase type 1 family.</text>
</comment>
<dbReference type="Pfam" id="PF01087">
    <property type="entry name" value="GalP_UDP_transf"/>
    <property type="match status" value="1"/>
</dbReference>
<evidence type="ECO:0000256" key="8">
    <source>
        <dbReference type="PIRSR" id="PIRSR000808-1"/>
    </source>
</evidence>
<evidence type="ECO:0000256" key="5">
    <source>
        <dbReference type="ARBA" id="ARBA00022723"/>
    </source>
</evidence>
<evidence type="ECO:0000256" key="3">
    <source>
        <dbReference type="ARBA" id="ARBA00022679"/>
    </source>
</evidence>
<dbReference type="GO" id="GO:0008270">
    <property type="term" value="F:zinc ion binding"/>
    <property type="evidence" value="ECO:0007669"/>
    <property type="project" value="InterPro"/>
</dbReference>
<sequence>MPELRKDPVVGRWVVFSPERQIRPERYKCEELLPTRPEEDPFLEGHEKYTPAELYAVRPNGGGANGPGWQLRVVSNRFPALRVEGELEKEAVGFYDRMNGIGAHEVIVETPHPQLVLEKQNLAGAARVFESCRARILDLSKDVRLQYAQVFKNHGAMAGATMPHPHTQLIALPVTPTVLKEKLVAARRYYIEKDRNLFADILQAERKMGDRVVFENDGFTAFCPFASRFPFETCVVPRKQSADFQNSKDGTLVLLAEAVQRVLRAYAVALNRPAYNMILHNAPFRRSRQPDAWTTIDADFRWHV</sequence>
<keyword evidence="6" id="KW-0862">Zinc</keyword>
<feature type="domain" description="Galactose-1-phosphate uridyl transferase N-terminal" evidence="9">
    <location>
        <begin position="3"/>
        <end position="175"/>
    </location>
</feature>
<evidence type="ECO:0000256" key="6">
    <source>
        <dbReference type="ARBA" id="ARBA00022833"/>
    </source>
</evidence>
<dbReference type="Gene3D" id="3.30.428.10">
    <property type="entry name" value="HIT-like"/>
    <property type="match status" value="2"/>
</dbReference>
<accession>A0A0R2X8L7</accession>
<keyword evidence="5" id="KW-0479">Metal-binding</keyword>
<comment type="caution">
    <text evidence="11">The sequence shown here is derived from an EMBL/GenBank/DDBJ whole genome shotgun (WGS) entry which is preliminary data.</text>
</comment>
<evidence type="ECO:0000256" key="1">
    <source>
        <dbReference type="ARBA" id="ARBA00001947"/>
    </source>
</evidence>
<gene>
    <name evidence="11" type="ORF">ABS33_06575</name>
</gene>
<dbReference type="EMBL" id="LIDN01000262">
    <property type="protein sequence ID" value="KRP32405.1"/>
    <property type="molecule type" value="Genomic_DNA"/>
</dbReference>
<proteinExistence type="inferred from homology"/>
<dbReference type="InterPro" id="IPR053177">
    <property type="entry name" value="ADP-glucose_phosphorylase"/>
</dbReference>
<dbReference type="InterPro" id="IPR005849">
    <property type="entry name" value="GalP_Utransf_N"/>
</dbReference>
<evidence type="ECO:0000256" key="7">
    <source>
        <dbReference type="ARBA" id="ARBA00023277"/>
    </source>
</evidence>
<dbReference type="UniPathway" id="UPA00214"/>
<evidence type="ECO:0000256" key="4">
    <source>
        <dbReference type="ARBA" id="ARBA00022695"/>
    </source>
</evidence>
<dbReference type="InterPro" id="IPR005850">
    <property type="entry name" value="GalP_Utransf_C"/>
</dbReference>